<name>A0A6M3JFM5_9ZZZZ</name>
<dbReference type="AlphaFoldDB" id="A0A6M3JFM5"/>
<sequence>MNKRDYREYEKNVKDALAGLAYVSSGPCPDCNECLECDTPDDPSMEWYDLASEPSFSWSSCNVCGSGLGGDRYPAHGADKNGNIIHFDVCTDCYYYMEYGQLDNTTMMEIEEGCSDD</sequence>
<organism evidence="1">
    <name type="scientific">viral metagenome</name>
    <dbReference type="NCBI Taxonomy" id="1070528"/>
    <lineage>
        <taxon>unclassified sequences</taxon>
        <taxon>metagenomes</taxon>
        <taxon>organismal metagenomes</taxon>
    </lineage>
</organism>
<accession>A0A6M3JFM5</accession>
<evidence type="ECO:0000313" key="2">
    <source>
        <dbReference type="EMBL" id="QJA91638.1"/>
    </source>
</evidence>
<gene>
    <name evidence="1" type="ORF">MM415A06039_0002</name>
    <name evidence="2" type="ORF">MM415B03310_0008</name>
</gene>
<dbReference type="EMBL" id="MT143002">
    <property type="protein sequence ID" value="QJA91638.1"/>
    <property type="molecule type" value="Genomic_DNA"/>
</dbReference>
<protein>
    <submittedName>
        <fullName evidence="1">Uncharacterized protein</fullName>
    </submittedName>
</protein>
<proteinExistence type="predicted"/>
<reference evidence="1" key="1">
    <citation type="submission" date="2020-03" db="EMBL/GenBank/DDBJ databases">
        <title>The deep terrestrial virosphere.</title>
        <authorList>
            <person name="Holmfeldt K."/>
            <person name="Nilsson E."/>
            <person name="Simone D."/>
            <person name="Lopez-Fernandez M."/>
            <person name="Wu X."/>
            <person name="de Brujin I."/>
            <person name="Lundin D."/>
            <person name="Andersson A."/>
            <person name="Bertilsson S."/>
            <person name="Dopson M."/>
        </authorList>
    </citation>
    <scope>NUCLEOTIDE SEQUENCE</scope>
    <source>
        <strain evidence="1">MM415A06039</strain>
        <strain evidence="2">MM415B03310</strain>
    </source>
</reference>
<evidence type="ECO:0000313" key="1">
    <source>
        <dbReference type="EMBL" id="QJA68636.1"/>
    </source>
</evidence>
<dbReference type="EMBL" id="MT141635">
    <property type="protein sequence ID" value="QJA68636.1"/>
    <property type="molecule type" value="Genomic_DNA"/>
</dbReference>